<evidence type="ECO:0000256" key="1">
    <source>
        <dbReference type="ARBA" id="ARBA00022729"/>
    </source>
</evidence>
<proteinExistence type="predicted"/>
<evidence type="ECO:0000259" key="2">
    <source>
        <dbReference type="Pfam" id="PF13505"/>
    </source>
</evidence>
<dbReference type="Gene3D" id="2.40.160.20">
    <property type="match status" value="1"/>
</dbReference>
<sequence length="186" mass="20290">MFKRIAAVALALGVNVQVEATERMYGVLSSGYADVEFGELSEQQPHYQFAMGHQFLSQWYLEFGYQSLVDGLDSQSGMKADALYLAMLGKAGSPWGELYYKLGVMNADVLTAQGSLPDGTCRQGGEPGTLANTCHYDEGIAAALVGVGFDFQLSMNSMVRLEFSHARGQQDFKANVVTVGLRYNFN</sequence>
<dbReference type="EMBL" id="QRHA01000001">
    <property type="protein sequence ID" value="RDV29171.1"/>
    <property type="molecule type" value="Genomic_DNA"/>
</dbReference>
<dbReference type="InterPro" id="IPR027385">
    <property type="entry name" value="Beta-barrel_OMP"/>
</dbReference>
<dbReference type="Proteomes" id="UP000256561">
    <property type="component" value="Unassembled WGS sequence"/>
</dbReference>
<accession>A0A3D8MF31</accession>
<dbReference type="Pfam" id="PF13505">
    <property type="entry name" value="OMP_b-brl"/>
    <property type="match status" value="1"/>
</dbReference>
<dbReference type="InterPro" id="IPR011250">
    <property type="entry name" value="OMP/PagP_B-barrel"/>
</dbReference>
<protein>
    <submittedName>
        <fullName evidence="3">Autotransporter outer membrane beta-barrel domain-containing protein</fullName>
    </submittedName>
</protein>
<keyword evidence="4" id="KW-1185">Reference proteome</keyword>
<dbReference type="InterPro" id="IPR006315">
    <property type="entry name" value="OM_autotransptr_brl_dom"/>
</dbReference>
<reference evidence="4" key="1">
    <citation type="submission" date="2018-08" db="EMBL/GenBank/DDBJ databases">
        <authorList>
            <person name="Zhang J."/>
            <person name="Du Z.-J."/>
        </authorList>
    </citation>
    <scope>NUCLEOTIDE SEQUENCE [LARGE SCALE GENOMIC DNA]</scope>
    <source>
        <strain evidence="4">KCTC 52655</strain>
    </source>
</reference>
<keyword evidence="1" id="KW-0732">Signal</keyword>
<dbReference type="RefSeq" id="WP_115591461.1">
    <property type="nucleotide sequence ID" value="NZ_QRHA01000001.1"/>
</dbReference>
<dbReference type="GO" id="GO:0019867">
    <property type="term" value="C:outer membrane"/>
    <property type="evidence" value="ECO:0007669"/>
    <property type="project" value="InterPro"/>
</dbReference>
<organism evidence="3 4">
    <name type="scientific">Alteromonas aestuariivivens</name>
    <dbReference type="NCBI Taxonomy" id="1938339"/>
    <lineage>
        <taxon>Bacteria</taxon>
        <taxon>Pseudomonadati</taxon>
        <taxon>Pseudomonadota</taxon>
        <taxon>Gammaproteobacteria</taxon>
        <taxon>Alteromonadales</taxon>
        <taxon>Alteromonadaceae</taxon>
        <taxon>Alteromonas/Salinimonas group</taxon>
        <taxon>Alteromonas</taxon>
    </lineage>
</organism>
<evidence type="ECO:0000313" key="4">
    <source>
        <dbReference type="Proteomes" id="UP000256561"/>
    </source>
</evidence>
<comment type="caution">
    <text evidence="3">The sequence shown here is derived from an EMBL/GenBank/DDBJ whole genome shotgun (WGS) entry which is preliminary data.</text>
</comment>
<dbReference type="OrthoDB" id="6385920at2"/>
<dbReference type="NCBIfam" id="TIGR01414">
    <property type="entry name" value="autotrans_barl"/>
    <property type="match status" value="1"/>
</dbReference>
<name>A0A3D8MF31_9ALTE</name>
<evidence type="ECO:0000313" key="3">
    <source>
        <dbReference type="EMBL" id="RDV29171.1"/>
    </source>
</evidence>
<feature type="domain" description="Outer membrane protein beta-barrel" evidence="2">
    <location>
        <begin position="6"/>
        <end position="185"/>
    </location>
</feature>
<dbReference type="AlphaFoldDB" id="A0A3D8MF31"/>
<dbReference type="SUPFAM" id="SSF56925">
    <property type="entry name" value="OMPA-like"/>
    <property type="match status" value="1"/>
</dbReference>
<gene>
    <name evidence="3" type="ORF">DXV75_01545</name>
</gene>